<dbReference type="PANTHER" id="PTHR46401">
    <property type="entry name" value="GLYCOSYLTRANSFERASE WBBK-RELATED"/>
    <property type="match status" value="1"/>
</dbReference>
<dbReference type="Proteomes" id="UP000245396">
    <property type="component" value="Unassembled WGS sequence"/>
</dbReference>
<feature type="domain" description="Glycosyltransferase subfamily 4-like N-terminal" evidence="2">
    <location>
        <begin position="20"/>
        <end position="198"/>
    </location>
</feature>
<protein>
    <submittedName>
        <fullName evidence="3">Glycosyltransferase involved in cell wall biosynthesis</fullName>
    </submittedName>
</protein>
<dbReference type="STRING" id="1192868.GCA_000304395_03438"/>
<dbReference type="GO" id="GO:0016757">
    <property type="term" value="F:glycosyltransferase activity"/>
    <property type="evidence" value="ECO:0007669"/>
    <property type="project" value="TreeGrafter"/>
</dbReference>
<dbReference type="Pfam" id="PF13579">
    <property type="entry name" value="Glyco_trans_4_4"/>
    <property type="match status" value="1"/>
</dbReference>
<dbReference type="InterPro" id="IPR028098">
    <property type="entry name" value="Glyco_trans_4-like_N"/>
</dbReference>
<evidence type="ECO:0000313" key="3">
    <source>
        <dbReference type="EMBL" id="PWJ81615.1"/>
    </source>
</evidence>
<evidence type="ECO:0000313" key="4">
    <source>
        <dbReference type="Proteomes" id="UP000245396"/>
    </source>
</evidence>
<gene>
    <name evidence="3" type="ORF">C7441_110150</name>
</gene>
<dbReference type="EMBL" id="QGGG01000010">
    <property type="protein sequence ID" value="PWJ81615.1"/>
    <property type="molecule type" value="Genomic_DNA"/>
</dbReference>
<dbReference type="SUPFAM" id="SSF53756">
    <property type="entry name" value="UDP-Glycosyltransferase/glycogen phosphorylase"/>
    <property type="match status" value="1"/>
</dbReference>
<evidence type="ECO:0000259" key="2">
    <source>
        <dbReference type="Pfam" id="PF13579"/>
    </source>
</evidence>
<dbReference type="RefSeq" id="WP_146201496.1">
    <property type="nucleotide sequence ID" value="NZ_QGGG01000010.1"/>
</dbReference>
<keyword evidence="1 3" id="KW-0808">Transferase</keyword>
<proteinExistence type="predicted"/>
<dbReference type="CDD" id="cd03794">
    <property type="entry name" value="GT4_WbuB-like"/>
    <property type="match status" value="1"/>
</dbReference>
<dbReference type="Gene3D" id="3.40.50.2000">
    <property type="entry name" value="Glycogen Phosphorylase B"/>
    <property type="match status" value="2"/>
</dbReference>
<dbReference type="AlphaFoldDB" id="A0A316CME5"/>
<comment type="caution">
    <text evidence="3">The sequence shown here is derived from an EMBL/GenBank/DDBJ whole genome shotgun (WGS) entry which is preliminary data.</text>
</comment>
<reference evidence="3 4" key="1">
    <citation type="submission" date="2018-05" db="EMBL/GenBank/DDBJ databases">
        <title>Genomic Encyclopedia of Type Strains, Phase IV (KMG-IV): sequencing the most valuable type-strain genomes for metagenomic binning, comparative biology and taxonomic classification.</title>
        <authorList>
            <person name="Goeker M."/>
        </authorList>
    </citation>
    <scope>NUCLEOTIDE SEQUENCE [LARGE SCALE GENOMIC DNA]</scope>
    <source>
        <strain evidence="3 4">DSM 6986</strain>
    </source>
</reference>
<accession>A0A316CME5</accession>
<dbReference type="OrthoDB" id="185319at2"/>
<dbReference type="PANTHER" id="PTHR46401:SF2">
    <property type="entry name" value="GLYCOSYLTRANSFERASE WBBK-RELATED"/>
    <property type="match status" value="1"/>
</dbReference>
<keyword evidence="4" id="KW-1185">Reference proteome</keyword>
<sequence>MNIWYFNHYAGGPGIGKFARAYNLGQAWMRMGIETTVFVARFHHLLDSDTPLPETKTVDGLKYIGLNARPYKGNGTKRLLNMLDFCMSIFKTTPEKYQLSKPDVVIVSSPHPFAVFPAFRLARRYGAKLVFEVRDIWPLSITEITGTSSFHPFVLLAGLAERFAYTRSDLVASLPGGAEPHMRKKGLARGKFIHAPNGVVANNPLEASAPESEVGQAAADKIREWRSQGRVIIIHPGAQGIPNALDRLLDASAQLNTRGLKDRYGILLPGSGGTTAQLVAQARELDLDNIAFFSLVPKTEALWLTGQCDIGYAGARNHEALYQYGISFNKIMDFMEAGLPVVLPLAAAGDPVTASGCGIVTGSDDPVRIAAALERLIGMRADERHAMGARGRSFVRQHYDYETIAANYLEAIRNAR</sequence>
<evidence type="ECO:0000256" key="1">
    <source>
        <dbReference type="ARBA" id="ARBA00022679"/>
    </source>
</evidence>
<organism evidence="3 4">
    <name type="scientific">Pseudaminobacter salicylatoxidans</name>
    <dbReference type="NCBI Taxonomy" id="93369"/>
    <lineage>
        <taxon>Bacteria</taxon>
        <taxon>Pseudomonadati</taxon>
        <taxon>Pseudomonadota</taxon>
        <taxon>Alphaproteobacteria</taxon>
        <taxon>Hyphomicrobiales</taxon>
        <taxon>Phyllobacteriaceae</taxon>
        <taxon>Pseudaminobacter</taxon>
    </lineage>
</organism>
<name>A0A316CME5_PSESE</name>
<dbReference type="GO" id="GO:0009103">
    <property type="term" value="P:lipopolysaccharide biosynthetic process"/>
    <property type="evidence" value="ECO:0007669"/>
    <property type="project" value="TreeGrafter"/>
</dbReference>